<evidence type="ECO:0000313" key="8">
    <source>
        <dbReference type="EMBL" id="PAB57010.1"/>
    </source>
</evidence>
<dbReference type="Pfam" id="PF14693">
    <property type="entry name" value="Ribosomal_TL5_C"/>
    <property type="match status" value="1"/>
</dbReference>
<evidence type="ECO:0000256" key="1">
    <source>
        <dbReference type="ARBA" id="ARBA00022730"/>
    </source>
</evidence>
<keyword evidence="2 5" id="KW-0694">RNA-binding</keyword>
<dbReference type="InterPro" id="IPR037121">
    <property type="entry name" value="Ribosomal_bL25_C"/>
</dbReference>
<dbReference type="GO" id="GO:0003735">
    <property type="term" value="F:structural constituent of ribosome"/>
    <property type="evidence" value="ECO:0007669"/>
    <property type="project" value="InterPro"/>
</dbReference>
<evidence type="ECO:0000256" key="4">
    <source>
        <dbReference type="ARBA" id="ARBA00023274"/>
    </source>
</evidence>
<dbReference type="Proteomes" id="UP000216024">
    <property type="component" value="Unassembled WGS sequence"/>
</dbReference>
<dbReference type="Gene3D" id="2.40.240.10">
    <property type="entry name" value="Ribosomal Protein L25, Chain P"/>
    <property type="match status" value="1"/>
</dbReference>
<dbReference type="GO" id="GO:0008097">
    <property type="term" value="F:5S rRNA binding"/>
    <property type="evidence" value="ECO:0007669"/>
    <property type="project" value="InterPro"/>
</dbReference>
<keyword evidence="3 5" id="KW-0689">Ribosomal protein</keyword>
<keyword evidence="1 5" id="KW-0699">rRNA-binding</keyword>
<feature type="domain" description="Large ribosomal subunit protein bL25 L25" evidence="6">
    <location>
        <begin position="19"/>
        <end position="102"/>
    </location>
</feature>
<comment type="function">
    <text evidence="5">This is one of the proteins that binds to the 5S RNA in the ribosome where it forms part of the central protuberance.</text>
</comment>
<name>A0A267MDY7_9FIRM</name>
<dbReference type="GO" id="GO:0022625">
    <property type="term" value="C:cytosolic large ribosomal subunit"/>
    <property type="evidence" value="ECO:0007669"/>
    <property type="project" value="TreeGrafter"/>
</dbReference>
<keyword evidence="9" id="KW-1185">Reference proteome</keyword>
<evidence type="ECO:0000259" key="6">
    <source>
        <dbReference type="Pfam" id="PF01386"/>
    </source>
</evidence>
<evidence type="ECO:0000256" key="5">
    <source>
        <dbReference type="HAMAP-Rule" id="MF_01334"/>
    </source>
</evidence>
<dbReference type="PANTHER" id="PTHR33284">
    <property type="entry name" value="RIBOSOMAL PROTEIN L25/GLN-TRNA SYNTHETASE, ANTI-CODON-BINDING DOMAIN-CONTAINING PROTEIN"/>
    <property type="match status" value="1"/>
</dbReference>
<dbReference type="EMBL" id="NIBG01000029">
    <property type="protein sequence ID" value="PAB57010.1"/>
    <property type="molecule type" value="Genomic_DNA"/>
</dbReference>
<reference evidence="8 9" key="1">
    <citation type="submission" date="2017-06" db="EMBL/GenBank/DDBJ databases">
        <title>Draft genome sequence of anaerobic fermentative bacterium Anaeromicrobium sediminis DY2726D isolated from West Pacific Ocean sediments.</title>
        <authorList>
            <person name="Zeng X."/>
        </authorList>
    </citation>
    <scope>NUCLEOTIDE SEQUENCE [LARGE SCALE GENOMIC DNA]</scope>
    <source>
        <strain evidence="8 9">DY2726D</strain>
    </source>
</reference>
<dbReference type="Gene3D" id="2.170.120.20">
    <property type="entry name" value="Ribosomal protein L25, beta domain"/>
    <property type="match status" value="1"/>
</dbReference>
<organism evidence="8 9">
    <name type="scientific">Anaeromicrobium sediminis</name>
    <dbReference type="NCBI Taxonomy" id="1478221"/>
    <lineage>
        <taxon>Bacteria</taxon>
        <taxon>Bacillati</taxon>
        <taxon>Bacillota</taxon>
        <taxon>Clostridia</taxon>
        <taxon>Peptostreptococcales</taxon>
        <taxon>Thermotaleaceae</taxon>
        <taxon>Anaeromicrobium</taxon>
    </lineage>
</organism>
<comment type="subunit">
    <text evidence="5">Part of the 50S ribosomal subunit; part of the 5S rRNA/L5/L18/L25 subcomplex. Contacts the 5S rRNA. Binds to the 5S rRNA independently of L5 and L18.</text>
</comment>
<evidence type="ECO:0000259" key="7">
    <source>
        <dbReference type="Pfam" id="PF14693"/>
    </source>
</evidence>
<feature type="domain" description="Large ribosomal subunit protein bL25 beta" evidence="7">
    <location>
        <begin position="110"/>
        <end position="190"/>
    </location>
</feature>
<comment type="similarity">
    <text evidence="5">Belongs to the bacterial ribosomal protein bL25 family. CTC subfamily.</text>
</comment>
<dbReference type="InterPro" id="IPR020057">
    <property type="entry name" value="Ribosomal_bL25_b-dom"/>
</dbReference>
<comment type="caution">
    <text evidence="8">The sequence shown here is derived from an EMBL/GenBank/DDBJ whole genome shotgun (WGS) entry which is preliminary data.</text>
</comment>
<dbReference type="SUPFAM" id="SSF50715">
    <property type="entry name" value="Ribosomal protein L25-like"/>
    <property type="match status" value="1"/>
</dbReference>
<dbReference type="InterPro" id="IPR001021">
    <property type="entry name" value="Ribosomal_bL25_long"/>
</dbReference>
<keyword evidence="4 5" id="KW-0687">Ribonucleoprotein</keyword>
<accession>A0A267MDY7</accession>
<dbReference type="Pfam" id="PF01386">
    <property type="entry name" value="Ribosomal_L25p"/>
    <property type="match status" value="1"/>
</dbReference>
<evidence type="ECO:0000256" key="3">
    <source>
        <dbReference type="ARBA" id="ARBA00022980"/>
    </source>
</evidence>
<evidence type="ECO:0000313" key="9">
    <source>
        <dbReference type="Proteomes" id="UP000216024"/>
    </source>
</evidence>
<dbReference type="InterPro" id="IPR020056">
    <property type="entry name" value="Rbsml_bL25/Gln-tRNA_synth_N"/>
</dbReference>
<dbReference type="OrthoDB" id="9790002at2"/>
<dbReference type="NCBIfam" id="TIGR00731">
    <property type="entry name" value="bL25_bact_ctc"/>
    <property type="match status" value="1"/>
</dbReference>
<dbReference type="InterPro" id="IPR029751">
    <property type="entry name" value="Ribosomal_L25_dom"/>
</dbReference>
<dbReference type="HAMAP" id="MF_01334">
    <property type="entry name" value="Ribosomal_bL25_CTC"/>
    <property type="match status" value="1"/>
</dbReference>
<dbReference type="GO" id="GO:0006412">
    <property type="term" value="P:translation"/>
    <property type="evidence" value="ECO:0007669"/>
    <property type="project" value="UniProtKB-UniRule"/>
</dbReference>
<sequence>MYTFQRGIKIMAIPLLKAGMRKRKQKTQLKYLRREGLVPATLYSRGKETKSIELSKLELERMFNKCGTGATVQLDFGEETKSAIIKEVQRHITKNYILHLDLQELDENQEISVKIPLYILNKSAVESSVSVIQQQKTEIEIQTYPKYLPQSIEFDATNMKFGEPVLVKDLDVFENENIDVLDDSEAIVALLASTSKIEEPVEQPSLY</sequence>
<dbReference type="InterPro" id="IPR011035">
    <property type="entry name" value="Ribosomal_bL25/Gln-tRNA_synth"/>
</dbReference>
<dbReference type="InterPro" id="IPR020930">
    <property type="entry name" value="Ribosomal_uL5_bac-type"/>
</dbReference>
<dbReference type="PANTHER" id="PTHR33284:SF1">
    <property type="entry name" value="RIBOSOMAL PROTEIN L25_GLN-TRNA SYNTHETASE, ANTI-CODON-BINDING DOMAIN-CONTAINING PROTEIN"/>
    <property type="match status" value="1"/>
</dbReference>
<proteinExistence type="inferred from homology"/>
<dbReference type="CDD" id="cd00495">
    <property type="entry name" value="Ribosomal_L25_TL5_CTC"/>
    <property type="match status" value="1"/>
</dbReference>
<evidence type="ECO:0000256" key="2">
    <source>
        <dbReference type="ARBA" id="ARBA00022884"/>
    </source>
</evidence>
<protein>
    <recommendedName>
        <fullName evidence="5">Large ribosomal subunit protein bL25</fullName>
    </recommendedName>
    <alternativeName>
        <fullName evidence="5">General stress protein CTC</fullName>
    </alternativeName>
</protein>
<dbReference type="AlphaFoldDB" id="A0A267MDY7"/>
<gene>
    <name evidence="5" type="primary">rplY</name>
    <name evidence="5" type="synonym">ctc</name>
    <name evidence="8" type="ORF">CCE28_19695</name>
</gene>